<dbReference type="PANTHER" id="PTHR45841:SF1">
    <property type="entry name" value="MRNA TURNOVER PROTEIN 4 HOMOLOG"/>
    <property type="match status" value="1"/>
</dbReference>
<gene>
    <name evidence="7" type="ORF">ECRASSUSDP1_LOCUS22387</name>
</gene>
<evidence type="ECO:0000256" key="5">
    <source>
        <dbReference type="RuleBase" id="RU364039"/>
    </source>
</evidence>
<comment type="caution">
    <text evidence="7">The sequence shown here is derived from an EMBL/GenBank/DDBJ whole genome shotgun (WGS) entry which is preliminary data.</text>
</comment>
<comment type="function">
    <text evidence="1 5">Component of the ribosome assembly machinery. Nuclear paralog of the ribosomal protein P0, it binds pre-60S subunits at an early stage of assembly in the nucleolus, and is replaced by P0 in cytoplasmic pre-60S subunits and mature 80S ribosomes.</text>
</comment>
<dbReference type="GO" id="GO:0000956">
    <property type="term" value="P:nuclear-transcribed mRNA catabolic process"/>
    <property type="evidence" value="ECO:0007669"/>
    <property type="project" value="TreeGrafter"/>
</dbReference>
<comment type="subunit">
    <text evidence="5">Associates with the pre-60S ribosomal particle.</text>
</comment>
<evidence type="ECO:0000256" key="1">
    <source>
        <dbReference type="ARBA" id="ARBA00004046"/>
    </source>
</evidence>
<comment type="similarity">
    <text evidence="2 5">Belongs to the universal ribosomal protein uL10 family.</text>
</comment>
<dbReference type="Pfam" id="PF17777">
    <property type="entry name" value="RL10P_insert"/>
    <property type="match status" value="1"/>
</dbReference>
<dbReference type="InterPro" id="IPR043164">
    <property type="entry name" value="Ribosomal_uL10-like_insert_sf"/>
</dbReference>
<dbReference type="PANTHER" id="PTHR45841">
    <property type="entry name" value="MRNA TURNOVER PROTEIN 4 MRTO4"/>
    <property type="match status" value="1"/>
</dbReference>
<protein>
    <recommendedName>
        <fullName evidence="5">Ribosome assembly factor mrt4</fullName>
    </recommendedName>
</protein>
<dbReference type="FunFam" id="3.30.70.1730:FF:000005">
    <property type="entry name" value="Ribosome assembly factor mrt4"/>
    <property type="match status" value="1"/>
</dbReference>
<dbReference type="GO" id="GO:0005730">
    <property type="term" value="C:nucleolus"/>
    <property type="evidence" value="ECO:0007669"/>
    <property type="project" value="UniProtKB-SubCell"/>
</dbReference>
<evidence type="ECO:0000256" key="2">
    <source>
        <dbReference type="ARBA" id="ARBA00008889"/>
    </source>
</evidence>
<evidence type="ECO:0000313" key="8">
    <source>
        <dbReference type="Proteomes" id="UP001295684"/>
    </source>
</evidence>
<evidence type="ECO:0000256" key="4">
    <source>
        <dbReference type="ARBA" id="ARBA00023242"/>
    </source>
</evidence>
<dbReference type="InterPro" id="IPR051742">
    <property type="entry name" value="Ribosome_Assembly_uL10"/>
</dbReference>
<dbReference type="InterPro" id="IPR001790">
    <property type="entry name" value="Ribosomal_uL10"/>
</dbReference>
<keyword evidence="8" id="KW-1185">Reference proteome</keyword>
<keyword evidence="5" id="KW-0690">Ribosome biogenesis</keyword>
<feature type="domain" description="Large ribosomal subunit protein uL10-like insertion" evidence="6">
    <location>
        <begin position="119"/>
        <end position="190"/>
    </location>
</feature>
<dbReference type="GO" id="GO:0006364">
    <property type="term" value="P:rRNA processing"/>
    <property type="evidence" value="ECO:0007669"/>
    <property type="project" value="TreeGrafter"/>
</dbReference>
<dbReference type="AlphaFoldDB" id="A0AAD2D4M2"/>
<dbReference type="EMBL" id="CAMPGE010022956">
    <property type="protein sequence ID" value="CAI2380944.1"/>
    <property type="molecule type" value="Genomic_DNA"/>
</dbReference>
<dbReference type="SUPFAM" id="SSF160369">
    <property type="entry name" value="Ribosomal protein L10-like"/>
    <property type="match status" value="1"/>
</dbReference>
<evidence type="ECO:0000259" key="6">
    <source>
        <dbReference type="Pfam" id="PF17777"/>
    </source>
</evidence>
<dbReference type="GO" id="GO:0003723">
    <property type="term" value="F:RNA binding"/>
    <property type="evidence" value="ECO:0007669"/>
    <property type="project" value="TreeGrafter"/>
</dbReference>
<dbReference type="InterPro" id="IPR043141">
    <property type="entry name" value="Ribosomal_uL10-like_sf"/>
</dbReference>
<name>A0AAD2D4M2_EUPCR</name>
<dbReference type="Gene3D" id="3.30.70.1730">
    <property type="match status" value="1"/>
</dbReference>
<dbReference type="InterPro" id="IPR033867">
    <property type="entry name" value="Mrt4"/>
</dbReference>
<dbReference type="Gene3D" id="3.90.105.20">
    <property type="match status" value="1"/>
</dbReference>
<dbReference type="GO" id="GO:0000027">
    <property type="term" value="P:ribosomal large subunit assembly"/>
    <property type="evidence" value="ECO:0007669"/>
    <property type="project" value="InterPro"/>
</dbReference>
<sequence>MPKRNIHLTKVKKEGKQRKERLVERIQESLNNYKYLYVLSHENMTTNPFNKIRKDFLESKFFLGKNKVMQFALGRTPEEEFKTNLCGVAKYINKECCLLLTNDDNASEYFENFSKKDYAKAGTIAPKTITLEEGPETLKSFSFAIEPHMRKLGLVTKLVRSKIILCKDTIIAKEGQPITAENAKILKLLGYKLAEFKLRVLARWNSETSEIESFDD</sequence>
<proteinExistence type="inferred from homology"/>
<comment type="subcellular location">
    <subcellularLocation>
        <location evidence="5">Cytoplasm</location>
    </subcellularLocation>
    <subcellularLocation>
        <location evidence="5">Nucleus</location>
        <location evidence="5">Nucleolus</location>
    </subcellularLocation>
</comment>
<evidence type="ECO:0000256" key="3">
    <source>
        <dbReference type="ARBA" id="ARBA00022490"/>
    </source>
</evidence>
<reference evidence="7" key="1">
    <citation type="submission" date="2023-07" db="EMBL/GenBank/DDBJ databases">
        <authorList>
            <consortium name="AG Swart"/>
            <person name="Singh M."/>
            <person name="Singh A."/>
            <person name="Seah K."/>
            <person name="Emmerich C."/>
        </authorList>
    </citation>
    <scope>NUCLEOTIDE SEQUENCE</scope>
    <source>
        <strain evidence="7">DP1</strain>
    </source>
</reference>
<keyword evidence="3 5" id="KW-0963">Cytoplasm</keyword>
<evidence type="ECO:0000313" key="7">
    <source>
        <dbReference type="EMBL" id="CAI2380944.1"/>
    </source>
</evidence>
<dbReference type="CDD" id="cd05796">
    <property type="entry name" value="Ribosomal_P0_like"/>
    <property type="match status" value="1"/>
</dbReference>
<dbReference type="Pfam" id="PF00466">
    <property type="entry name" value="Ribosomal_L10"/>
    <property type="match status" value="1"/>
</dbReference>
<keyword evidence="4 5" id="KW-0539">Nucleus</keyword>
<dbReference type="GO" id="GO:0030687">
    <property type="term" value="C:preribosome, large subunit precursor"/>
    <property type="evidence" value="ECO:0007669"/>
    <property type="project" value="TreeGrafter"/>
</dbReference>
<dbReference type="GO" id="GO:0005737">
    <property type="term" value="C:cytoplasm"/>
    <property type="evidence" value="ECO:0007669"/>
    <property type="project" value="UniProtKB-SubCell"/>
</dbReference>
<dbReference type="Proteomes" id="UP001295684">
    <property type="component" value="Unassembled WGS sequence"/>
</dbReference>
<dbReference type="InterPro" id="IPR040637">
    <property type="entry name" value="Ribosomal_uL10-like_insert"/>
</dbReference>
<organism evidence="7 8">
    <name type="scientific">Euplotes crassus</name>
    <dbReference type="NCBI Taxonomy" id="5936"/>
    <lineage>
        <taxon>Eukaryota</taxon>
        <taxon>Sar</taxon>
        <taxon>Alveolata</taxon>
        <taxon>Ciliophora</taxon>
        <taxon>Intramacronucleata</taxon>
        <taxon>Spirotrichea</taxon>
        <taxon>Hypotrichia</taxon>
        <taxon>Euplotida</taxon>
        <taxon>Euplotidae</taxon>
        <taxon>Moneuplotes</taxon>
    </lineage>
</organism>
<accession>A0AAD2D4M2</accession>